<dbReference type="EnsemblPlants" id="ONIVA05G11850.1">
    <property type="protein sequence ID" value="ONIVA05G11850.1"/>
    <property type="gene ID" value="ONIVA05G11850"/>
</dbReference>
<organism evidence="1">
    <name type="scientific">Oryza nivara</name>
    <name type="common">Indian wild rice</name>
    <name type="synonym">Oryza sativa f. spontanea</name>
    <dbReference type="NCBI Taxonomy" id="4536"/>
    <lineage>
        <taxon>Eukaryota</taxon>
        <taxon>Viridiplantae</taxon>
        <taxon>Streptophyta</taxon>
        <taxon>Embryophyta</taxon>
        <taxon>Tracheophyta</taxon>
        <taxon>Spermatophyta</taxon>
        <taxon>Magnoliopsida</taxon>
        <taxon>Liliopsida</taxon>
        <taxon>Poales</taxon>
        <taxon>Poaceae</taxon>
        <taxon>BOP clade</taxon>
        <taxon>Oryzoideae</taxon>
        <taxon>Oryzeae</taxon>
        <taxon>Oryzinae</taxon>
        <taxon>Oryza</taxon>
    </lineage>
</organism>
<reference evidence="1" key="1">
    <citation type="submission" date="2015-04" db="UniProtKB">
        <authorList>
            <consortium name="EnsemblPlants"/>
        </authorList>
    </citation>
    <scope>IDENTIFICATION</scope>
    <source>
        <strain evidence="1">SL10</strain>
    </source>
</reference>
<name>A0A0E0HCI7_ORYNI</name>
<proteinExistence type="predicted"/>
<evidence type="ECO:0000313" key="2">
    <source>
        <dbReference type="Proteomes" id="UP000006591"/>
    </source>
</evidence>
<reference evidence="1" key="2">
    <citation type="submission" date="2018-04" db="EMBL/GenBank/DDBJ databases">
        <title>OnivRS2 (Oryza nivara Reference Sequence Version 2).</title>
        <authorList>
            <person name="Zhang J."/>
            <person name="Kudrna D."/>
            <person name="Lee S."/>
            <person name="Talag J."/>
            <person name="Rajasekar S."/>
            <person name="Welchert J."/>
            <person name="Hsing Y.-I."/>
            <person name="Wing R.A."/>
        </authorList>
    </citation>
    <scope>NUCLEOTIDE SEQUENCE [LARGE SCALE GENOMIC DNA]</scope>
    <source>
        <strain evidence="1">SL10</strain>
    </source>
</reference>
<dbReference type="AlphaFoldDB" id="A0A0E0HCI7"/>
<dbReference type="Gramene" id="ONIVA05G11850.1">
    <property type="protein sequence ID" value="ONIVA05G11850.1"/>
    <property type="gene ID" value="ONIVA05G11850"/>
</dbReference>
<accession>A0A0E0HCI7</accession>
<sequence>MRRWMTKAWASAEAANIIKDTKIYVYRDVEARNRFTGAAWTCGTDGPAAWPHGTARWRGPVARHRVQEGSARRHA</sequence>
<protein>
    <submittedName>
        <fullName evidence="1">Uncharacterized protein</fullName>
    </submittedName>
</protein>
<dbReference type="HOGENOM" id="CLU_2675307_0_0_1"/>
<keyword evidence="2" id="KW-1185">Reference proteome</keyword>
<evidence type="ECO:0000313" key="1">
    <source>
        <dbReference type="EnsemblPlants" id="ONIVA05G11850.1"/>
    </source>
</evidence>
<dbReference type="Proteomes" id="UP000006591">
    <property type="component" value="Chromosome 5"/>
</dbReference>